<dbReference type="Pfam" id="PF00575">
    <property type="entry name" value="S1"/>
    <property type="match status" value="1"/>
</dbReference>
<dbReference type="GO" id="GO:0003676">
    <property type="term" value="F:nucleic acid binding"/>
    <property type="evidence" value="ECO:0007669"/>
    <property type="project" value="InterPro"/>
</dbReference>
<dbReference type="EMBL" id="BDQV01000049">
    <property type="protein sequence ID" value="GAY49006.1"/>
    <property type="molecule type" value="Genomic_DNA"/>
</dbReference>
<dbReference type="InterPro" id="IPR003029">
    <property type="entry name" value="S1_domain"/>
</dbReference>
<evidence type="ECO:0000259" key="1">
    <source>
        <dbReference type="PROSITE" id="PS50126"/>
    </source>
</evidence>
<dbReference type="Gene3D" id="2.40.50.140">
    <property type="entry name" value="Nucleic acid-binding proteins"/>
    <property type="match status" value="2"/>
</dbReference>
<dbReference type="PANTHER" id="PTHR47559:SF1">
    <property type="entry name" value="OS03G0844900 PROTEIN"/>
    <property type="match status" value="1"/>
</dbReference>
<sequence length="406" mass="44962">MLSLSSRIGSNTCLDASSCTYSSLSLSSLVCVNPLIIERICQRNLCPVGKFSTNAAKITPTTVNPILDDSSDANNRQSQSRAARAYKESGFIYEGKIQGFNGGGLLVRFFSLVGFLPFPQMSPSHSCKEPQKSIHEIAKGLTGSIISVKVIQANEEMKKLVFSEKDAVWNKYSSRVNVEDIFVGRVGSVEDYGAFIHLRFPDGITVSSLILLDLYCICVLWKFETTVNCDAGLYHLTGLVHVSEVSWDLIQDIRDILNEGDEVRVKVIKIDREKSRITLSIKQLEEDPLLETLEKVIPQDGSVISDSSSMSSSNSNTIEPLPGLGAIFEELLQEDGIDDVRITRQGFEKRVVSQDLQLWLSNAPPSGKKFTLLARAGRQVQEIQLSTFLDQEGIKKALQRVLERVP</sequence>
<gene>
    <name evidence="2" type="ORF">CUMW_115930</name>
</gene>
<protein>
    <recommendedName>
        <fullName evidence="1">S1 motif domain-containing protein</fullName>
    </recommendedName>
</protein>
<evidence type="ECO:0000313" key="3">
    <source>
        <dbReference type="Proteomes" id="UP000236630"/>
    </source>
</evidence>
<dbReference type="AlphaFoldDB" id="A0A2H5P9G8"/>
<dbReference type="InterPro" id="IPR052757">
    <property type="entry name" value="Ribosomal_protein_S1"/>
</dbReference>
<dbReference type="PANTHER" id="PTHR47559">
    <property type="entry name" value="OS03G0844900 PROTEIN"/>
    <property type="match status" value="1"/>
</dbReference>
<name>A0A2H5P9G8_CITUN</name>
<feature type="domain" description="S1 motif" evidence="1">
    <location>
        <begin position="90"/>
        <end position="165"/>
    </location>
</feature>
<organism evidence="2 3">
    <name type="scientific">Citrus unshiu</name>
    <name type="common">Satsuma mandarin</name>
    <name type="synonym">Citrus nobilis var. unshiu</name>
    <dbReference type="NCBI Taxonomy" id="55188"/>
    <lineage>
        <taxon>Eukaryota</taxon>
        <taxon>Viridiplantae</taxon>
        <taxon>Streptophyta</taxon>
        <taxon>Embryophyta</taxon>
        <taxon>Tracheophyta</taxon>
        <taxon>Spermatophyta</taxon>
        <taxon>Magnoliopsida</taxon>
        <taxon>eudicotyledons</taxon>
        <taxon>Gunneridae</taxon>
        <taxon>Pentapetalae</taxon>
        <taxon>rosids</taxon>
        <taxon>malvids</taxon>
        <taxon>Sapindales</taxon>
        <taxon>Rutaceae</taxon>
        <taxon>Aurantioideae</taxon>
        <taxon>Citrus</taxon>
    </lineage>
</organism>
<reference evidence="2 3" key="1">
    <citation type="journal article" date="2017" name="Front. Genet.">
        <title>Draft sequencing of the heterozygous diploid genome of Satsuma (Citrus unshiu Marc.) using a hybrid assembly approach.</title>
        <authorList>
            <person name="Shimizu T."/>
            <person name="Tanizawa Y."/>
            <person name="Mochizuki T."/>
            <person name="Nagasaki H."/>
            <person name="Yoshioka T."/>
            <person name="Toyoda A."/>
            <person name="Fujiyama A."/>
            <person name="Kaminuma E."/>
            <person name="Nakamura Y."/>
        </authorList>
    </citation>
    <scope>NUCLEOTIDE SEQUENCE [LARGE SCALE GENOMIC DNA]</scope>
    <source>
        <strain evidence="3">cv. Miyagawa wase</strain>
    </source>
</reference>
<dbReference type="Proteomes" id="UP000236630">
    <property type="component" value="Unassembled WGS sequence"/>
</dbReference>
<proteinExistence type="predicted"/>
<dbReference type="STRING" id="55188.A0A2H5P9G8"/>
<dbReference type="SUPFAM" id="SSF50249">
    <property type="entry name" value="Nucleic acid-binding proteins"/>
    <property type="match status" value="2"/>
</dbReference>
<comment type="caution">
    <text evidence="2">The sequence shown here is derived from an EMBL/GenBank/DDBJ whole genome shotgun (WGS) entry which is preliminary data.</text>
</comment>
<dbReference type="PROSITE" id="PS50126">
    <property type="entry name" value="S1"/>
    <property type="match status" value="2"/>
</dbReference>
<dbReference type="InterPro" id="IPR012340">
    <property type="entry name" value="NA-bd_OB-fold"/>
</dbReference>
<accession>A0A2H5P9G8</accession>
<keyword evidence="3" id="KW-1185">Reference proteome</keyword>
<feature type="domain" description="S1 motif" evidence="1">
    <location>
        <begin position="179"/>
        <end position="282"/>
    </location>
</feature>
<dbReference type="SMART" id="SM00316">
    <property type="entry name" value="S1"/>
    <property type="match status" value="2"/>
</dbReference>
<evidence type="ECO:0000313" key="2">
    <source>
        <dbReference type="EMBL" id="GAY49006.1"/>
    </source>
</evidence>